<reference evidence="1 2" key="1">
    <citation type="submission" date="2019-09" db="EMBL/GenBank/DDBJ databases">
        <authorList>
            <person name="Depoorter E."/>
        </authorList>
    </citation>
    <scope>NUCLEOTIDE SEQUENCE [LARGE SCALE GENOMIC DNA]</scope>
    <source>
        <strain evidence="1">R-15945</strain>
    </source>
</reference>
<dbReference type="InterPro" id="IPR011051">
    <property type="entry name" value="RmlC_Cupin_sf"/>
</dbReference>
<protein>
    <submittedName>
        <fullName evidence="1">Histidine utilization protein HutD</fullName>
    </submittedName>
</protein>
<dbReference type="RefSeq" id="WP_174972369.1">
    <property type="nucleotide sequence ID" value="NZ_CABVPU010000031.1"/>
</dbReference>
<dbReference type="InterPro" id="IPR014710">
    <property type="entry name" value="RmlC-like_jellyroll"/>
</dbReference>
<dbReference type="InterPro" id="IPR010282">
    <property type="entry name" value="Uncharacterised_HutD/Ves"/>
</dbReference>
<evidence type="ECO:0000313" key="1">
    <source>
        <dbReference type="EMBL" id="VWC25263.1"/>
    </source>
</evidence>
<evidence type="ECO:0000313" key="2">
    <source>
        <dbReference type="Proteomes" id="UP000494174"/>
    </source>
</evidence>
<dbReference type="Gene3D" id="2.60.120.10">
    <property type="entry name" value="Jelly Rolls"/>
    <property type="match status" value="1"/>
</dbReference>
<dbReference type="Proteomes" id="UP000494174">
    <property type="component" value="Unassembled WGS sequence"/>
</dbReference>
<dbReference type="PANTHER" id="PTHR37943:SF1">
    <property type="entry name" value="PROTEIN VES"/>
    <property type="match status" value="1"/>
</dbReference>
<dbReference type="PANTHER" id="PTHR37943">
    <property type="entry name" value="PROTEIN VES"/>
    <property type="match status" value="1"/>
</dbReference>
<proteinExistence type="predicted"/>
<organism evidence="1 2">
    <name type="scientific">Burkholderia lata (strain ATCC 17760 / DSM 23089 / LMG 22485 / NCIMB 9086 / R18194 / 383)</name>
    <dbReference type="NCBI Taxonomy" id="482957"/>
    <lineage>
        <taxon>Bacteria</taxon>
        <taxon>Pseudomonadati</taxon>
        <taxon>Pseudomonadota</taxon>
        <taxon>Betaproteobacteria</taxon>
        <taxon>Burkholderiales</taxon>
        <taxon>Burkholderiaceae</taxon>
        <taxon>Burkholderia</taxon>
        <taxon>Burkholderia cepacia complex</taxon>
    </lineage>
</organism>
<sequence>MGSLIDVYPIESVAPEPWRNGGGVTRTLATGGADWRVSLASIERSGPYSRFPGIDRVSLVLSGNGVSLTGTDVVVQLRPWIAAEYDGDADWQATLIDGPSLALNVMTRKNRYRASVRLVDAPRVVRPGCSAIVVAMDCGCSFAEGPDTRTGDVMPGHVLVSEHHAHALRLAPHAASADAAAREPYAVLVTIEPVPVRDAHLIFRGI</sequence>
<dbReference type="Pfam" id="PF05962">
    <property type="entry name" value="HutD"/>
    <property type="match status" value="1"/>
</dbReference>
<gene>
    <name evidence="1" type="ORF">BLA15945_06130</name>
</gene>
<name>A0A6P2QXS2_BURL3</name>
<dbReference type="SUPFAM" id="SSF51182">
    <property type="entry name" value="RmlC-like cupins"/>
    <property type="match status" value="1"/>
</dbReference>
<dbReference type="EMBL" id="CABVPU010000031">
    <property type="protein sequence ID" value="VWC25263.1"/>
    <property type="molecule type" value="Genomic_DNA"/>
</dbReference>
<dbReference type="AlphaFoldDB" id="A0A6P2QXS2"/>
<accession>A0A6P2QXS2</accession>